<dbReference type="EMBL" id="OX596092">
    <property type="protein sequence ID" value="CAI9712680.1"/>
    <property type="molecule type" value="Genomic_DNA"/>
</dbReference>
<organism evidence="1 2">
    <name type="scientific">Rangifer tarandus platyrhynchus</name>
    <name type="common">Svalbard reindeer</name>
    <dbReference type="NCBI Taxonomy" id="3082113"/>
    <lineage>
        <taxon>Eukaryota</taxon>
        <taxon>Metazoa</taxon>
        <taxon>Chordata</taxon>
        <taxon>Craniata</taxon>
        <taxon>Vertebrata</taxon>
        <taxon>Euteleostomi</taxon>
        <taxon>Mammalia</taxon>
        <taxon>Eutheria</taxon>
        <taxon>Laurasiatheria</taxon>
        <taxon>Artiodactyla</taxon>
        <taxon>Ruminantia</taxon>
        <taxon>Pecora</taxon>
        <taxon>Cervidae</taxon>
        <taxon>Odocoileinae</taxon>
        <taxon>Rangifer</taxon>
    </lineage>
</organism>
<evidence type="ECO:0000313" key="1">
    <source>
        <dbReference type="EMBL" id="CAI9712680.1"/>
    </source>
</evidence>
<sequence length="134" mass="14075">MGDNNTFRAGENDSKCLAHRKYASQAKGKKGHAKGSDTFPSLLPDSTRAVEVKKHGAQVDDATGKAQRSLCHPSSGSVPEETPAFSCTDAPPAAPLSGDACRREARPGPQPHNSPTSWGDCQPRFTGDIKGGDC</sequence>
<evidence type="ECO:0000313" key="2">
    <source>
        <dbReference type="Proteomes" id="UP001162501"/>
    </source>
</evidence>
<reference evidence="1" key="1">
    <citation type="submission" date="2023-05" db="EMBL/GenBank/DDBJ databases">
        <authorList>
            <consortium name="ELIXIR-Norway"/>
        </authorList>
    </citation>
    <scope>NUCLEOTIDE SEQUENCE</scope>
</reference>
<protein>
    <submittedName>
        <fullName evidence="1">Uncharacterized protein</fullName>
    </submittedName>
</protein>
<name>A0ACB0FI67_RANTA</name>
<accession>A0ACB0FI67</accession>
<proteinExistence type="predicted"/>
<dbReference type="Proteomes" id="UP001162501">
    <property type="component" value="Chromosome 8"/>
</dbReference>
<gene>
    <name evidence="1" type="ORF">MRATA1EN3_LOCUS23893</name>
</gene>